<dbReference type="RefSeq" id="WP_216440450.1">
    <property type="nucleotide sequence ID" value="NZ_JAHLQF010000004.1"/>
</dbReference>
<gene>
    <name evidence="2" type="ORF">KQI86_16115</name>
</gene>
<feature type="transmembrane region" description="Helical" evidence="1">
    <location>
        <begin position="411"/>
        <end position="432"/>
    </location>
</feature>
<accession>A0ABS6EMI3</accession>
<protein>
    <submittedName>
        <fullName evidence="2">ABC transporter permease</fullName>
    </submittedName>
</protein>
<proteinExistence type="predicted"/>
<feature type="transmembrane region" description="Helical" evidence="1">
    <location>
        <begin position="313"/>
        <end position="339"/>
    </location>
</feature>
<sequence>MKGLIKFELKKIFQKRLTIIVLLGALVINLFNFFVNGVLQQMDVSPNGEEKRGLQAIAQRREQEQTFSGYLTEERLMEIVSHVNQIQNNPKNVQEDDIGTLRKKERMRQQGHSEEEIANIKPVSSIKTDVYWKEIHPYEPILNFIKPGYIPGIVNEFTEDDIIGIYDRKTYQNIEHTQIPSNLSMAQFEKLKSMYSEIQTPFYYNYYDGWRELNDDFSSFLVWGLGMVLIICLAPVFSEEYSYGTDAIILTTRYGKSKLTTAKIISSFLFVIGIFVAFALLNFALYGITYGFVGGECPIQLSVSNNTSPYNINFAQMFLLVLGLGIVGLLFQGAITLYISSKMKSPFLSIIFTVLLFFLPTINLPEKLLTIELYPSQKILYLFPVNIMNVPATVSEGVLYSFFGKVLTQPVTMVISAILLSMLLILLSCRAFRGHKV</sequence>
<dbReference type="PANTHER" id="PTHR37305:SF1">
    <property type="entry name" value="MEMBRANE PROTEIN"/>
    <property type="match status" value="1"/>
</dbReference>
<feature type="transmembrane region" description="Helical" evidence="1">
    <location>
        <begin position="20"/>
        <end position="39"/>
    </location>
</feature>
<feature type="transmembrane region" description="Helical" evidence="1">
    <location>
        <begin position="346"/>
        <end position="364"/>
    </location>
</feature>
<feature type="transmembrane region" description="Helical" evidence="1">
    <location>
        <begin position="220"/>
        <end position="243"/>
    </location>
</feature>
<reference evidence="2 3" key="1">
    <citation type="submission" date="2021-06" db="EMBL/GenBank/DDBJ databases">
        <authorList>
            <person name="Sun Q."/>
            <person name="Li D."/>
        </authorList>
    </citation>
    <scope>NUCLEOTIDE SEQUENCE [LARGE SCALE GENOMIC DNA]</scope>
    <source>
        <strain evidence="2 3">MSJ-11</strain>
    </source>
</reference>
<keyword evidence="1" id="KW-0472">Membrane</keyword>
<dbReference type="EMBL" id="JAHLQF010000004">
    <property type="protein sequence ID" value="MBU5485846.1"/>
    <property type="molecule type" value="Genomic_DNA"/>
</dbReference>
<keyword evidence="1" id="KW-1133">Transmembrane helix</keyword>
<keyword evidence="1" id="KW-0812">Transmembrane</keyword>
<evidence type="ECO:0000256" key="1">
    <source>
        <dbReference type="SAM" id="Phobius"/>
    </source>
</evidence>
<comment type="caution">
    <text evidence="2">The sequence shown here is derived from an EMBL/GenBank/DDBJ whole genome shotgun (WGS) entry which is preliminary data.</text>
</comment>
<keyword evidence="3" id="KW-1185">Reference proteome</keyword>
<feature type="transmembrane region" description="Helical" evidence="1">
    <location>
        <begin position="264"/>
        <end position="293"/>
    </location>
</feature>
<name>A0ABS6EMI3_9CLOT</name>
<organism evidence="2 3">
    <name type="scientific">Clostridium mobile</name>
    <dbReference type="NCBI Taxonomy" id="2841512"/>
    <lineage>
        <taxon>Bacteria</taxon>
        <taxon>Bacillati</taxon>
        <taxon>Bacillota</taxon>
        <taxon>Clostridia</taxon>
        <taxon>Eubacteriales</taxon>
        <taxon>Clostridiaceae</taxon>
        <taxon>Clostridium</taxon>
    </lineage>
</organism>
<dbReference type="PANTHER" id="PTHR37305">
    <property type="entry name" value="INTEGRAL MEMBRANE PROTEIN-RELATED"/>
    <property type="match status" value="1"/>
</dbReference>
<evidence type="ECO:0000313" key="2">
    <source>
        <dbReference type="EMBL" id="MBU5485846.1"/>
    </source>
</evidence>
<evidence type="ECO:0000313" key="3">
    <source>
        <dbReference type="Proteomes" id="UP000726170"/>
    </source>
</evidence>
<dbReference type="Proteomes" id="UP000726170">
    <property type="component" value="Unassembled WGS sequence"/>
</dbReference>